<protein>
    <submittedName>
        <fullName evidence="2">Uncharacterized protein</fullName>
    </submittedName>
</protein>
<dbReference type="AlphaFoldDB" id="A0A3N5AX25"/>
<reference evidence="2 3" key="1">
    <citation type="submission" date="2018-11" db="EMBL/GenBank/DDBJ databases">
        <title>Genomic Encyclopedia of Type Strains, Phase IV (KMG-IV): sequencing the most valuable type-strain genomes for metagenomic binning, comparative biology and taxonomic classification.</title>
        <authorList>
            <person name="Goeker M."/>
        </authorList>
    </citation>
    <scope>NUCLEOTIDE SEQUENCE [LARGE SCALE GENOMIC DNA]</scope>
    <source>
        <strain evidence="2 3">DSM 102936</strain>
    </source>
</reference>
<proteinExistence type="predicted"/>
<evidence type="ECO:0000256" key="1">
    <source>
        <dbReference type="SAM" id="Phobius"/>
    </source>
</evidence>
<keyword evidence="1" id="KW-0812">Transmembrane</keyword>
<accession>A0A3N5AX25</accession>
<name>A0A3N5AX25_9THEO</name>
<dbReference type="EMBL" id="RKRE01000001">
    <property type="protein sequence ID" value="RPF49443.1"/>
    <property type="molecule type" value="Genomic_DNA"/>
</dbReference>
<evidence type="ECO:0000313" key="2">
    <source>
        <dbReference type="EMBL" id="RPF49443.1"/>
    </source>
</evidence>
<sequence>MAKGMKHQLKDDMRLVWLAGALLAAYFALNYLARYLH</sequence>
<organism evidence="2 3">
    <name type="scientific">Thermodesulfitimonas autotrophica</name>
    <dbReference type="NCBI Taxonomy" id="1894989"/>
    <lineage>
        <taxon>Bacteria</taxon>
        <taxon>Bacillati</taxon>
        <taxon>Bacillota</taxon>
        <taxon>Clostridia</taxon>
        <taxon>Thermoanaerobacterales</taxon>
        <taxon>Thermoanaerobacteraceae</taxon>
        <taxon>Thermodesulfitimonas</taxon>
    </lineage>
</organism>
<dbReference type="Proteomes" id="UP000282654">
    <property type="component" value="Unassembled WGS sequence"/>
</dbReference>
<gene>
    <name evidence="2" type="ORF">EDD75_0255</name>
</gene>
<comment type="caution">
    <text evidence="2">The sequence shown here is derived from an EMBL/GenBank/DDBJ whole genome shotgun (WGS) entry which is preliminary data.</text>
</comment>
<keyword evidence="1" id="KW-0472">Membrane</keyword>
<keyword evidence="1" id="KW-1133">Transmembrane helix</keyword>
<evidence type="ECO:0000313" key="3">
    <source>
        <dbReference type="Proteomes" id="UP000282654"/>
    </source>
</evidence>
<feature type="transmembrane region" description="Helical" evidence="1">
    <location>
        <begin position="15"/>
        <end position="33"/>
    </location>
</feature>
<keyword evidence="3" id="KW-1185">Reference proteome</keyword>